<evidence type="ECO:0000313" key="1">
    <source>
        <dbReference type="EMBL" id="JAH25392.1"/>
    </source>
</evidence>
<dbReference type="AlphaFoldDB" id="A0A0E9R9E0"/>
<reference evidence="1" key="1">
    <citation type="submission" date="2014-11" db="EMBL/GenBank/DDBJ databases">
        <authorList>
            <person name="Amaro Gonzalez C."/>
        </authorList>
    </citation>
    <scope>NUCLEOTIDE SEQUENCE</scope>
</reference>
<dbReference type="EMBL" id="GBXM01083185">
    <property type="protein sequence ID" value="JAH25392.1"/>
    <property type="molecule type" value="Transcribed_RNA"/>
</dbReference>
<reference evidence="1" key="2">
    <citation type="journal article" date="2015" name="Fish Shellfish Immunol.">
        <title>Early steps in the European eel (Anguilla anguilla)-Vibrio vulnificus interaction in the gills: Role of the RtxA13 toxin.</title>
        <authorList>
            <person name="Callol A."/>
            <person name="Pajuelo D."/>
            <person name="Ebbesson L."/>
            <person name="Teles M."/>
            <person name="MacKenzie S."/>
            <person name="Amaro C."/>
        </authorList>
    </citation>
    <scope>NUCLEOTIDE SEQUENCE</scope>
</reference>
<accession>A0A0E9R9E0</accession>
<name>A0A0E9R9E0_ANGAN</name>
<sequence length="33" mass="3914">MIVIKFSHVRLGQAPQTQYIKKERERLQTPAVF</sequence>
<protein>
    <submittedName>
        <fullName evidence="1">Uncharacterized protein</fullName>
    </submittedName>
</protein>
<organism evidence="1">
    <name type="scientific">Anguilla anguilla</name>
    <name type="common">European freshwater eel</name>
    <name type="synonym">Muraena anguilla</name>
    <dbReference type="NCBI Taxonomy" id="7936"/>
    <lineage>
        <taxon>Eukaryota</taxon>
        <taxon>Metazoa</taxon>
        <taxon>Chordata</taxon>
        <taxon>Craniata</taxon>
        <taxon>Vertebrata</taxon>
        <taxon>Euteleostomi</taxon>
        <taxon>Actinopterygii</taxon>
        <taxon>Neopterygii</taxon>
        <taxon>Teleostei</taxon>
        <taxon>Anguilliformes</taxon>
        <taxon>Anguillidae</taxon>
        <taxon>Anguilla</taxon>
    </lineage>
</organism>
<proteinExistence type="predicted"/>